<accession>A0A2T0BDQ4</accession>
<gene>
    <name evidence="2" type="ORF">CLVI_20600</name>
</gene>
<name>A0A2T0BDQ4_9CLOT</name>
<evidence type="ECO:0000313" key="2">
    <source>
        <dbReference type="EMBL" id="PRR81995.1"/>
    </source>
</evidence>
<evidence type="ECO:0000259" key="1">
    <source>
        <dbReference type="Pfam" id="PF14417"/>
    </source>
</evidence>
<dbReference type="InterPro" id="IPR018540">
    <property type="entry name" value="Spo0E-like"/>
</dbReference>
<dbReference type="Gene3D" id="4.10.280.10">
    <property type="entry name" value="Helix-loop-helix DNA-binding domain"/>
    <property type="match status" value="1"/>
</dbReference>
<reference evidence="2 3" key="1">
    <citation type="submission" date="2018-03" db="EMBL/GenBank/DDBJ databases">
        <title>Genome sequence of Clostridium vincentii DSM 10228.</title>
        <authorList>
            <person name="Poehlein A."/>
            <person name="Daniel R."/>
        </authorList>
    </citation>
    <scope>NUCLEOTIDE SEQUENCE [LARGE SCALE GENOMIC DNA]</scope>
    <source>
        <strain evidence="2 3">DSM 10228</strain>
    </source>
</reference>
<proteinExistence type="predicted"/>
<dbReference type="RefSeq" id="WP_106060024.1">
    <property type="nucleotide sequence ID" value="NZ_PVXQ01000021.1"/>
</dbReference>
<dbReference type="AlphaFoldDB" id="A0A2T0BDQ4"/>
<feature type="domain" description="MEDS" evidence="1">
    <location>
        <begin position="72"/>
        <end position="231"/>
    </location>
</feature>
<keyword evidence="3" id="KW-1185">Reference proteome</keyword>
<sequence length="244" mass="28366">MSILCINCNLNSSIEEYREHLNNIIVKKNHNLLDDEVITLSQALDDLVYKCIFCNRIIKNVSKLDLKNIFGRHTSLYYYGEEHLFINLYFYIKAGIENNELIYLAMEENIYNKLLCFLRINNIETEHIKLSIAKGLIKINKDSGLTGLKEQINKMGLDNEVKKHNGVRWIGQSSYSIENNSQEDFLDYEKNLSKALNNVNASVLCIYDAYDYMHEGKVINKTVMEESLETHSYILKNLELEGIH</sequence>
<organism evidence="2 3">
    <name type="scientific">Clostridium vincentii</name>
    <dbReference type="NCBI Taxonomy" id="52704"/>
    <lineage>
        <taxon>Bacteria</taxon>
        <taxon>Bacillati</taxon>
        <taxon>Bacillota</taxon>
        <taxon>Clostridia</taxon>
        <taxon>Eubacteriales</taxon>
        <taxon>Clostridiaceae</taxon>
        <taxon>Clostridium</taxon>
    </lineage>
</organism>
<dbReference type="SUPFAM" id="SSF140500">
    <property type="entry name" value="BAS1536-like"/>
    <property type="match status" value="1"/>
</dbReference>
<dbReference type="InterPro" id="IPR036638">
    <property type="entry name" value="HLH_DNA-bd_sf"/>
</dbReference>
<dbReference type="OrthoDB" id="1925880at2"/>
<dbReference type="Pfam" id="PF09388">
    <property type="entry name" value="SpoOE-like"/>
    <property type="match status" value="1"/>
</dbReference>
<dbReference type="GO" id="GO:0043937">
    <property type="term" value="P:regulation of sporulation"/>
    <property type="evidence" value="ECO:0007669"/>
    <property type="project" value="InterPro"/>
</dbReference>
<dbReference type="InterPro" id="IPR025847">
    <property type="entry name" value="MEDS_domain"/>
</dbReference>
<dbReference type="Proteomes" id="UP000239471">
    <property type="component" value="Unassembled WGS sequence"/>
</dbReference>
<evidence type="ECO:0000313" key="3">
    <source>
        <dbReference type="Proteomes" id="UP000239471"/>
    </source>
</evidence>
<dbReference type="InterPro" id="IPR037208">
    <property type="entry name" value="Spo0E-like_sf"/>
</dbReference>
<dbReference type="EMBL" id="PVXQ01000021">
    <property type="protein sequence ID" value="PRR81995.1"/>
    <property type="molecule type" value="Genomic_DNA"/>
</dbReference>
<protein>
    <submittedName>
        <fullName evidence="2">Spo0E like sporulation regulatory protein</fullName>
    </submittedName>
</protein>
<dbReference type="Pfam" id="PF14417">
    <property type="entry name" value="MEDS"/>
    <property type="match status" value="1"/>
</dbReference>
<dbReference type="GO" id="GO:0046983">
    <property type="term" value="F:protein dimerization activity"/>
    <property type="evidence" value="ECO:0007669"/>
    <property type="project" value="InterPro"/>
</dbReference>
<comment type="caution">
    <text evidence="2">The sequence shown here is derived from an EMBL/GenBank/DDBJ whole genome shotgun (WGS) entry which is preliminary data.</text>
</comment>